<name>A0ABU1IPW7_9BACL</name>
<evidence type="ECO:0000256" key="6">
    <source>
        <dbReference type="NCBIfam" id="TIGR01068"/>
    </source>
</evidence>
<evidence type="ECO:0000256" key="4">
    <source>
        <dbReference type="ARBA" id="ARBA00023157"/>
    </source>
</evidence>
<dbReference type="CDD" id="cd02947">
    <property type="entry name" value="TRX_family"/>
    <property type="match status" value="1"/>
</dbReference>
<reference evidence="9 10" key="1">
    <citation type="submission" date="2023-07" db="EMBL/GenBank/DDBJ databases">
        <title>Genomic Encyclopedia of Type Strains, Phase IV (KMG-IV): sequencing the most valuable type-strain genomes for metagenomic binning, comparative biology and taxonomic classification.</title>
        <authorList>
            <person name="Goeker M."/>
        </authorList>
    </citation>
    <scope>NUCLEOTIDE SEQUENCE [LARGE SCALE GENOMIC DNA]</scope>
    <source>
        <strain evidence="9 10">DSM 45903</strain>
    </source>
</reference>
<dbReference type="PANTHER" id="PTHR45663:SF11">
    <property type="entry name" value="GEO12009P1"/>
    <property type="match status" value="1"/>
</dbReference>
<dbReference type="PROSITE" id="PS51352">
    <property type="entry name" value="THIOREDOXIN_2"/>
    <property type="match status" value="1"/>
</dbReference>
<dbReference type="InterPro" id="IPR005746">
    <property type="entry name" value="Thioredoxin"/>
</dbReference>
<dbReference type="EMBL" id="JAVDQG010000006">
    <property type="protein sequence ID" value="MDR6226841.1"/>
    <property type="molecule type" value="Genomic_DNA"/>
</dbReference>
<gene>
    <name evidence="9" type="ORF">JOE21_002851</name>
</gene>
<dbReference type="SUPFAM" id="SSF52833">
    <property type="entry name" value="Thioredoxin-like"/>
    <property type="match status" value="1"/>
</dbReference>
<proteinExistence type="inferred from homology"/>
<organism evidence="9 10">
    <name type="scientific">Desmospora profundinema</name>
    <dbReference type="NCBI Taxonomy" id="1571184"/>
    <lineage>
        <taxon>Bacteria</taxon>
        <taxon>Bacillati</taxon>
        <taxon>Bacillota</taxon>
        <taxon>Bacilli</taxon>
        <taxon>Bacillales</taxon>
        <taxon>Thermoactinomycetaceae</taxon>
        <taxon>Desmospora</taxon>
    </lineage>
</organism>
<dbReference type="PANTHER" id="PTHR45663">
    <property type="entry name" value="GEO12009P1"/>
    <property type="match status" value="1"/>
</dbReference>
<dbReference type="RefSeq" id="WP_309867284.1">
    <property type="nucleotide sequence ID" value="NZ_JAVDQG010000006.1"/>
</dbReference>
<dbReference type="InterPro" id="IPR036249">
    <property type="entry name" value="Thioredoxin-like_sf"/>
</dbReference>
<evidence type="ECO:0000313" key="10">
    <source>
        <dbReference type="Proteomes" id="UP001185012"/>
    </source>
</evidence>
<accession>A0ABU1IPW7</accession>
<dbReference type="PRINTS" id="PR00421">
    <property type="entry name" value="THIOREDOXIN"/>
</dbReference>
<keyword evidence="5" id="KW-0676">Redox-active center</keyword>
<dbReference type="NCBIfam" id="TIGR01068">
    <property type="entry name" value="thioredoxin"/>
    <property type="match status" value="1"/>
</dbReference>
<evidence type="ECO:0000256" key="7">
    <source>
        <dbReference type="PIRNR" id="PIRNR000077"/>
    </source>
</evidence>
<evidence type="ECO:0000256" key="2">
    <source>
        <dbReference type="ARBA" id="ARBA00022448"/>
    </source>
</evidence>
<evidence type="ECO:0000313" key="9">
    <source>
        <dbReference type="EMBL" id="MDR6226841.1"/>
    </source>
</evidence>
<comment type="caution">
    <text evidence="9">The sequence shown here is derived from an EMBL/GenBank/DDBJ whole genome shotgun (WGS) entry which is preliminary data.</text>
</comment>
<protein>
    <recommendedName>
        <fullName evidence="6 7">Thioredoxin</fullName>
    </recommendedName>
</protein>
<keyword evidence="10" id="KW-1185">Reference proteome</keyword>
<dbReference type="InterPro" id="IPR013766">
    <property type="entry name" value="Thioredoxin_domain"/>
</dbReference>
<comment type="similarity">
    <text evidence="1 7">Belongs to the thioredoxin family.</text>
</comment>
<sequence>MSVKVLTQANFEDQIAKGVTLVDFWAPWCRPCKIQLSIMKELSEKWEGKAALAKVNVEQEPELSSRYGIMSIPTLLLIKDGEIVDTMVGLHSKEVLEQKLSAV</sequence>
<keyword evidence="3" id="KW-0249">Electron transport</keyword>
<evidence type="ECO:0000256" key="5">
    <source>
        <dbReference type="ARBA" id="ARBA00023284"/>
    </source>
</evidence>
<keyword evidence="4" id="KW-1015">Disulfide bond</keyword>
<dbReference type="Pfam" id="PF00085">
    <property type="entry name" value="Thioredoxin"/>
    <property type="match status" value="1"/>
</dbReference>
<evidence type="ECO:0000256" key="1">
    <source>
        <dbReference type="ARBA" id="ARBA00008987"/>
    </source>
</evidence>
<dbReference type="Proteomes" id="UP001185012">
    <property type="component" value="Unassembled WGS sequence"/>
</dbReference>
<evidence type="ECO:0000259" key="8">
    <source>
        <dbReference type="PROSITE" id="PS51352"/>
    </source>
</evidence>
<dbReference type="PIRSF" id="PIRSF000077">
    <property type="entry name" value="Thioredoxin"/>
    <property type="match status" value="1"/>
</dbReference>
<evidence type="ECO:0000256" key="3">
    <source>
        <dbReference type="ARBA" id="ARBA00022982"/>
    </source>
</evidence>
<feature type="domain" description="Thioredoxin" evidence="8">
    <location>
        <begin position="1"/>
        <end position="103"/>
    </location>
</feature>
<keyword evidence="2" id="KW-0813">Transport</keyword>
<dbReference type="Gene3D" id="3.40.30.10">
    <property type="entry name" value="Glutaredoxin"/>
    <property type="match status" value="1"/>
</dbReference>